<gene>
    <name evidence="1" type="ORF">AVEN_228237_1</name>
</gene>
<evidence type="ECO:0000313" key="2">
    <source>
        <dbReference type="Proteomes" id="UP000499080"/>
    </source>
</evidence>
<evidence type="ECO:0000313" key="1">
    <source>
        <dbReference type="EMBL" id="GBM50279.1"/>
    </source>
</evidence>
<dbReference type="Proteomes" id="UP000499080">
    <property type="component" value="Unassembled WGS sequence"/>
</dbReference>
<dbReference type="EMBL" id="BGPR01001291">
    <property type="protein sequence ID" value="GBM50279.1"/>
    <property type="molecule type" value="Genomic_DNA"/>
</dbReference>
<name>A0A4Y2GC69_ARAVE</name>
<comment type="caution">
    <text evidence="1">The sequence shown here is derived from an EMBL/GenBank/DDBJ whole genome shotgun (WGS) entry which is preliminary data.</text>
</comment>
<organism evidence="1 2">
    <name type="scientific">Araneus ventricosus</name>
    <name type="common">Orbweaver spider</name>
    <name type="synonym">Epeira ventricosa</name>
    <dbReference type="NCBI Taxonomy" id="182803"/>
    <lineage>
        <taxon>Eukaryota</taxon>
        <taxon>Metazoa</taxon>
        <taxon>Ecdysozoa</taxon>
        <taxon>Arthropoda</taxon>
        <taxon>Chelicerata</taxon>
        <taxon>Arachnida</taxon>
        <taxon>Araneae</taxon>
        <taxon>Araneomorphae</taxon>
        <taxon>Entelegynae</taxon>
        <taxon>Araneoidea</taxon>
        <taxon>Araneidae</taxon>
        <taxon>Araneus</taxon>
    </lineage>
</organism>
<protein>
    <submittedName>
        <fullName evidence="1">Uncharacterized protein</fullName>
    </submittedName>
</protein>
<proteinExistence type="predicted"/>
<accession>A0A4Y2GC69</accession>
<keyword evidence="2" id="KW-1185">Reference proteome</keyword>
<sequence length="85" mass="9402">MQVQELKNLQIPQPSSQIDPDIAAVLNPLMESQKQLLELQTNPPNVIQITSTNDTANSIQIVHGNITDNASEWIKEVDRISTPAN</sequence>
<reference evidence="1 2" key="1">
    <citation type="journal article" date="2019" name="Sci. Rep.">
        <title>Orb-weaving spider Araneus ventricosus genome elucidates the spidroin gene catalogue.</title>
        <authorList>
            <person name="Kono N."/>
            <person name="Nakamura H."/>
            <person name="Ohtoshi R."/>
            <person name="Moran D.A.P."/>
            <person name="Shinohara A."/>
            <person name="Yoshida Y."/>
            <person name="Fujiwara M."/>
            <person name="Mori M."/>
            <person name="Tomita M."/>
            <person name="Arakawa K."/>
        </authorList>
    </citation>
    <scope>NUCLEOTIDE SEQUENCE [LARGE SCALE GENOMIC DNA]</scope>
</reference>
<dbReference type="AlphaFoldDB" id="A0A4Y2GC69"/>